<gene>
    <name evidence="1" type="ORF">GRI43_10260</name>
</gene>
<dbReference type="RefSeq" id="WP_160731023.1">
    <property type="nucleotide sequence ID" value="NZ_WTYP01000002.1"/>
</dbReference>
<accession>A0A6I4V235</accession>
<reference evidence="1 2" key="1">
    <citation type="submission" date="2019-12" db="EMBL/GenBank/DDBJ databases">
        <title>Genomic-based taxomic classification of the family Erythrobacteraceae.</title>
        <authorList>
            <person name="Xu L."/>
        </authorList>
    </citation>
    <scope>NUCLEOTIDE SEQUENCE [LARGE SCALE GENOMIC DNA]</scope>
    <source>
        <strain evidence="1 2">SW-109</strain>
    </source>
</reference>
<dbReference type="Gene3D" id="1.25.40.10">
    <property type="entry name" value="Tetratricopeptide repeat domain"/>
    <property type="match status" value="1"/>
</dbReference>
<evidence type="ECO:0000313" key="1">
    <source>
        <dbReference type="EMBL" id="MXP47765.1"/>
    </source>
</evidence>
<keyword evidence="2" id="KW-1185">Reference proteome</keyword>
<dbReference type="AlphaFoldDB" id="A0A6I4V235"/>
<dbReference type="SUPFAM" id="SSF48452">
    <property type="entry name" value="TPR-like"/>
    <property type="match status" value="1"/>
</dbReference>
<protein>
    <submittedName>
        <fullName evidence="1">Uncharacterized protein</fullName>
    </submittedName>
</protein>
<dbReference type="Proteomes" id="UP000471435">
    <property type="component" value="Unassembled WGS sequence"/>
</dbReference>
<sequence length="275" mass="28689">MLPAMLALLMQAGPNPSAGAIPAIPPELQELRRRQNTELSVETKTPDRLQQCLARAELDSVAATTEASSRLGKARGLDRAYELHCIGYAQAILGRWTDAAGNFIAARDLAAGKDPAYSARLGAIAANALLSAGNNIEALTVLEQAVNDAAAADFGPLIAEIELDRARALVATGQSEAAAASLAKARQLAPGSSRAWLLSATLARRDDDLVAAQSFIEQASLLDPSNPDIGLEAGVIAVLSGNDDAARRSWQSVVTLAPGTTQAQTAKGYLEQLTQ</sequence>
<name>A0A6I4V235_9SPHN</name>
<proteinExistence type="predicted"/>
<dbReference type="InterPro" id="IPR011990">
    <property type="entry name" value="TPR-like_helical_dom_sf"/>
</dbReference>
<dbReference type="OrthoDB" id="7566477at2"/>
<evidence type="ECO:0000313" key="2">
    <source>
        <dbReference type="Proteomes" id="UP000471435"/>
    </source>
</evidence>
<dbReference type="EMBL" id="WTYP01000002">
    <property type="protein sequence ID" value="MXP47765.1"/>
    <property type="molecule type" value="Genomic_DNA"/>
</dbReference>
<organism evidence="1 2">
    <name type="scientific">Pontixanthobacter luteolus</name>
    <dbReference type="NCBI Taxonomy" id="295089"/>
    <lineage>
        <taxon>Bacteria</taxon>
        <taxon>Pseudomonadati</taxon>
        <taxon>Pseudomonadota</taxon>
        <taxon>Alphaproteobacteria</taxon>
        <taxon>Sphingomonadales</taxon>
        <taxon>Erythrobacteraceae</taxon>
        <taxon>Pontixanthobacter</taxon>
    </lineage>
</organism>
<comment type="caution">
    <text evidence="1">The sequence shown here is derived from an EMBL/GenBank/DDBJ whole genome shotgun (WGS) entry which is preliminary data.</text>
</comment>